<evidence type="ECO:0000259" key="1">
    <source>
        <dbReference type="Pfam" id="PF13751"/>
    </source>
</evidence>
<feature type="domain" description="Transposase DDE" evidence="1">
    <location>
        <begin position="4"/>
        <end position="62"/>
    </location>
</feature>
<accession>A0A2P7NQP8</accession>
<evidence type="ECO:0000313" key="2">
    <source>
        <dbReference type="EMBL" id="PSJ15801.1"/>
    </source>
</evidence>
<dbReference type="AlphaFoldDB" id="A0A2P7NQP8"/>
<dbReference type="EMBL" id="PXXU01000146">
    <property type="protein sequence ID" value="PSJ15801.1"/>
    <property type="molecule type" value="Genomic_DNA"/>
</dbReference>
<proteinExistence type="predicted"/>
<evidence type="ECO:0000313" key="3">
    <source>
        <dbReference type="Proteomes" id="UP000241912"/>
    </source>
</evidence>
<name>A0A2P7NQP8_9PROT</name>
<sequence length="68" mass="7898">MMTYQLKTQAGRELYGRRKCTVEPVFGIIKQVLGFRQFLMRGIQAVAVEWKLVAMAYNFKRMYAMATG</sequence>
<protein>
    <recommendedName>
        <fullName evidence="1">Transposase DDE domain-containing protein</fullName>
    </recommendedName>
</protein>
<organism evidence="2 3">
    <name type="scientific">Nitrosomonas supralitoralis</name>
    <dbReference type="NCBI Taxonomy" id="2116706"/>
    <lineage>
        <taxon>Bacteria</taxon>
        <taxon>Pseudomonadati</taxon>
        <taxon>Pseudomonadota</taxon>
        <taxon>Betaproteobacteria</taxon>
        <taxon>Nitrosomonadales</taxon>
        <taxon>Nitrosomonadaceae</taxon>
        <taxon>Nitrosomonas</taxon>
    </lineage>
</organism>
<comment type="caution">
    <text evidence="2">The sequence shown here is derived from an EMBL/GenBank/DDBJ whole genome shotgun (WGS) entry which is preliminary data.</text>
</comment>
<dbReference type="InterPro" id="IPR025668">
    <property type="entry name" value="Tnp_DDE_dom"/>
</dbReference>
<dbReference type="OrthoDB" id="111180at2"/>
<dbReference type="PANTHER" id="PTHR33408">
    <property type="entry name" value="TRANSPOSASE"/>
    <property type="match status" value="1"/>
</dbReference>
<reference evidence="2 3" key="1">
    <citation type="submission" date="2018-03" db="EMBL/GenBank/DDBJ databases">
        <title>Draft genome of Nitrosomonas supralitoralis APG5.</title>
        <authorList>
            <person name="Urakawa H."/>
            <person name="Lopez J.V."/>
        </authorList>
    </citation>
    <scope>NUCLEOTIDE SEQUENCE [LARGE SCALE GENOMIC DNA]</scope>
    <source>
        <strain evidence="2 3">APG5</strain>
    </source>
</reference>
<keyword evidence="3" id="KW-1185">Reference proteome</keyword>
<gene>
    <name evidence="2" type="ORF">C7H79_17030</name>
</gene>
<dbReference type="PANTHER" id="PTHR33408:SF2">
    <property type="entry name" value="TRANSPOSASE DDE DOMAIN-CONTAINING PROTEIN"/>
    <property type="match status" value="1"/>
</dbReference>
<dbReference type="Pfam" id="PF13751">
    <property type="entry name" value="DDE_Tnp_1_6"/>
    <property type="match status" value="1"/>
</dbReference>
<dbReference type="Proteomes" id="UP000241912">
    <property type="component" value="Unassembled WGS sequence"/>
</dbReference>